<accession>A0A2H3K6H0</accession>
<organism evidence="2 3">
    <name type="scientific">Wolfiporia cocos (strain MD-104)</name>
    <name type="common">Brown rot fungus</name>
    <dbReference type="NCBI Taxonomy" id="742152"/>
    <lineage>
        <taxon>Eukaryota</taxon>
        <taxon>Fungi</taxon>
        <taxon>Dikarya</taxon>
        <taxon>Basidiomycota</taxon>
        <taxon>Agaricomycotina</taxon>
        <taxon>Agaricomycetes</taxon>
        <taxon>Polyporales</taxon>
        <taxon>Phaeolaceae</taxon>
        <taxon>Wolfiporia</taxon>
    </lineage>
</organism>
<dbReference type="OrthoDB" id="331602at2759"/>
<dbReference type="Proteomes" id="UP000218811">
    <property type="component" value="Unassembled WGS sequence"/>
</dbReference>
<feature type="compositionally biased region" description="Polar residues" evidence="1">
    <location>
        <begin position="21"/>
        <end position="30"/>
    </location>
</feature>
<proteinExistence type="predicted"/>
<keyword evidence="3" id="KW-1185">Reference proteome</keyword>
<protein>
    <submittedName>
        <fullName evidence="2">Uncharacterized protein</fullName>
    </submittedName>
</protein>
<evidence type="ECO:0000313" key="2">
    <source>
        <dbReference type="EMBL" id="PCH44037.1"/>
    </source>
</evidence>
<feature type="compositionally biased region" description="Polar residues" evidence="1">
    <location>
        <begin position="114"/>
        <end position="124"/>
    </location>
</feature>
<feature type="region of interest" description="Disordered" evidence="1">
    <location>
        <begin position="111"/>
        <end position="139"/>
    </location>
</feature>
<dbReference type="AlphaFoldDB" id="A0A2H3K6H0"/>
<gene>
    <name evidence="2" type="ORF">WOLCODRAFT_154084</name>
</gene>
<name>A0A2H3K6H0_WOLCO</name>
<dbReference type="EMBL" id="KB468157">
    <property type="protein sequence ID" value="PCH44037.1"/>
    <property type="molecule type" value="Genomic_DNA"/>
</dbReference>
<evidence type="ECO:0000313" key="3">
    <source>
        <dbReference type="Proteomes" id="UP000218811"/>
    </source>
</evidence>
<feature type="region of interest" description="Disordered" evidence="1">
    <location>
        <begin position="1"/>
        <end position="30"/>
    </location>
</feature>
<evidence type="ECO:0000256" key="1">
    <source>
        <dbReference type="SAM" id="MobiDB-lite"/>
    </source>
</evidence>
<reference evidence="2 3" key="1">
    <citation type="journal article" date="2012" name="Science">
        <title>The Paleozoic origin of enzymatic lignin decomposition reconstructed from 31 fungal genomes.</title>
        <authorList>
            <person name="Floudas D."/>
            <person name="Binder M."/>
            <person name="Riley R."/>
            <person name="Barry K."/>
            <person name="Blanchette R.A."/>
            <person name="Henrissat B."/>
            <person name="Martinez A.T."/>
            <person name="Otillar R."/>
            <person name="Spatafora J.W."/>
            <person name="Yadav J.S."/>
            <person name="Aerts A."/>
            <person name="Benoit I."/>
            <person name="Boyd A."/>
            <person name="Carlson A."/>
            <person name="Copeland A."/>
            <person name="Coutinho P.M."/>
            <person name="de Vries R.P."/>
            <person name="Ferreira P."/>
            <person name="Findley K."/>
            <person name="Foster B."/>
            <person name="Gaskell J."/>
            <person name="Glotzer D."/>
            <person name="Gorecki P."/>
            <person name="Heitman J."/>
            <person name="Hesse C."/>
            <person name="Hori C."/>
            <person name="Igarashi K."/>
            <person name="Jurgens J.A."/>
            <person name="Kallen N."/>
            <person name="Kersten P."/>
            <person name="Kohler A."/>
            <person name="Kuees U."/>
            <person name="Kumar T.K.A."/>
            <person name="Kuo A."/>
            <person name="LaButti K."/>
            <person name="Larrondo L.F."/>
            <person name="Lindquist E."/>
            <person name="Ling A."/>
            <person name="Lombard V."/>
            <person name="Lucas S."/>
            <person name="Lundell T."/>
            <person name="Martin R."/>
            <person name="McLaughlin D.J."/>
            <person name="Morgenstern I."/>
            <person name="Morin E."/>
            <person name="Murat C."/>
            <person name="Nagy L.G."/>
            <person name="Nolan M."/>
            <person name="Ohm R.A."/>
            <person name="Patyshakuliyeva A."/>
            <person name="Rokas A."/>
            <person name="Ruiz-Duenas F.J."/>
            <person name="Sabat G."/>
            <person name="Salamov A."/>
            <person name="Samejima M."/>
            <person name="Schmutz J."/>
            <person name="Slot J.C."/>
            <person name="St John F."/>
            <person name="Stenlid J."/>
            <person name="Sun H."/>
            <person name="Sun S."/>
            <person name="Syed K."/>
            <person name="Tsang A."/>
            <person name="Wiebenga A."/>
            <person name="Young D."/>
            <person name="Pisabarro A."/>
            <person name="Eastwood D.C."/>
            <person name="Martin F."/>
            <person name="Cullen D."/>
            <person name="Grigoriev I.V."/>
            <person name="Hibbett D.S."/>
        </authorList>
    </citation>
    <scope>NUCLEOTIDE SEQUENCE [LARGE SCALE GENOMIC DNA]</scope>
    <source>
        <strain evidence="2 3">MD-104</strain>
    </source>
</reference>
<feature type="compositionally biased region" description="Low complexity" evidence="1">
    <location>
        <begin position="127"/>
        <end position="139"/>
    </location>
</feature>
<sequence>MSIASRSPSVHYYRKSLRPPTRTQASKALTSAQGTAGAKINALENRLYDIRDLIGADQINFPSVRLFDRGDAAMAHLRGEDAASLGHLKEQKTSGAGEEAAAAEELKGKEKCMQQRQASVQQQGPLRRSSASSSRSTRAAAYDRTAFMFKRRGNGARMQLVKQGGQCTPGFIAGVIMESCKSVGRQQHASSADYVSCTMCFVEVIYTSGHACATLRAMITGE</sequence>